<organism evidence="1 2">
    <name type="scientific">Singapore grouper iridovirus</name>
    <dbReference type="NCBI Taxonomy" id="262968"/>
    <lineage>
        <taxon>Viruses</taxon>
        <taxon>Varidnaviria</taxon>
        <taxon>Bamfordvirae</taxon>
        <taxon>Nucleocytoviricota</taxon>
        <taxon>Megaviricetes</taxon>
        <taxon>Pimascovirales</taxon>
        <taxon>Pimascovirales incertae sedis</taxon>
        <taxon>Iridoviridae</taxon>
        <taxon>Alphairidovirinae</taxon>
        <taxon>Ranavirus</taxon>
        <taxon>Ranavirus epinephelus1</taxon>
    </lineage>
</organism>
<dbReference type="EMBL" id="AY521625">
    <property type="protein sequence ID" value="AAS18096.1"/>
    <property type="molecule type" value="Genomic_DNA"/>
</dbReference>
<sequence length="187" mass="21793">MGDFLKFVNCQPVTELEAEAEADALDIWQGYVGHDHSALWHTYSYMYYCCRKSTLVQFRRGKMVTFWSFENPRYVNGLNMDRTKFLNLIDTIRNRQGYKPLNRTKAALPTARWSVNGPIVRYDVRKPDETVNTNLFMMERALVELSSRKNVPDCDFFLNVKDYPVLARNRTRPHTQAYGSDVPLPAP</sequence>
<proteinExistence type="predicted"/>
<evidence type="ECO:0000313" key="2">
    <source>
        <dbReference type="Proteomes" id="UP000172127"/>
    </source>
</evidence>
<dbReference type="Proteomes" id="UP000172127">
    <property type="component" value="Segment"/>
</dbReference>
<reference evidence="1 2" key="1">
    <citation type="journal article" date="2004" name="J. Virol.">
        <title>Functional genomics analysis of Singapore grouper iridovirus: complete sequence determination and proteomic analysis.</title>
        <authorList>
            <person name="Song W.J."/>
            <person name="Qin Q.W."/>
            <person name="Qiu J."/>
            <person name="Huang C.H."/>
            <person name="Wang F."/>
            <person name="Hew C.L."/>
        </authorList>
    </citation>
    <scope>NUCLEOTIDE SEQUENCE [LARGE SCALE GENOMIC DNA]</scope>
</reference>
<keyword evidence="2" id="KW-1185">Reference proteome</keyword>
<dbReference type="GO" id="GO:0016301">
    <property type="term" value="F:kinase activity"/>
    <property type="evidence" value="ECO:0007669"/>
    <property type="project" value="UniProtKB-KW"/>
</dbReference>
<dbReference type="GeneID" id="3197085"/>
<gene>
    <name evidence="1" type="ORF">ORF081L</name>
</gene>
<dbReference type="KEGG" id="vg:3197085"/>
<protein>
    <submittedName>
        <fullName evidence="1">Tyrosine kinase</fullName>
    </submittedName>
</protein>
<evidence type="ECO:0000313" key="1">
    <source>
        <dbReference type="EMBL" id="AAS18096.1"/>
    </source>
</evidence>
<accession>Q5YFI4</accession>
<dbReference type="RefSeq" id="YP_164176.1">
    <property type="nucleotide sequence ID" value="NC_006549.1"/>
</dbReference>
<keyword evidence="1" id="KW-0418">Kinase</keyword>
<keyword evidence="1" id="KW-0808">Transferase</keyword>
<name>Q5YFI4_9VIRU</name>